<sequence length="71" mass="8034">MLLDLQPLNYSMRWILITGLVSGVMKGELDEVATTIQFKPDFENGALLTVGWSSCRIQHVPFSFLPQHLET</sequence>
<evidence type="ECO:0000313" key="1">
    <source>
        <dbReference type="EMBL" id="EFX61224.1"/>
    </source>
</evidence>
<dbReference type="Proteomes" id="UP000000305">
    <property type="component" value="Unassembled WGS sequence"/>
</dbReference>
<protein>
    <submittedName>
        <fullName evidence="1">Uncharacterized protein</fullName>
    </submittedName>
</protein>
<dbReference type="AlphaFoldDB" id="E9I456"/>
<accession>E9I456</accession>
<organism evidence="1 2">
    <name type="scientific">Daphnia pulex</name>
    <name type="common">Water flea</name>
    <dbReference type="NCBI Taxonomy" id="6669"/>
    <lineage>
        <taxon>Eukaryota</taxon>
        <taxon>Metazoa</taxon>
        <taxon>Ecdysozoa</taxon>
        <taxon>Arthropoda</taxon>
        <taxon>Crustacea</taxon>
        <taxon>Branchiopoda</taxon>
        <taxon>Diplostraca</taxon>
        <taxon>Cladocera</taxon>
        <taxon>Anomopoda</taxon>
        <taxon>Daphniidae</taxon>
        <taxon>Daphnia</taxon>
    </lineage>
</organism>
<keyword evidence="2" id="KW-1185">Reference proteome</keyword>
<evidence type="ECO:0000313" key="2">
    <source>
        <dbReference type="Proteomes" id="UP000000305"/>
    </source>
</evidence>
<name>E9I456_DAPPU</name>
<reference evidence="1 2" key="1">
    <citation type="journal article" date="2011" name="Science">
        <title>The ecoresponsive genome of Daphnia pulex.</title>
        <authorList>
            <person name="Colbourne J.K."/>
            <person name="Pfrender M.E."/>
            <person name="Gilbert D."/>
            <person name="Thomas W.K."/>
            <person name="Tucker A."/>
            <person name="Oakley T.H."/>
            <person name="Tokishita S."/>
            <person name="Aerts A."/>
            <person name="Arnold G.J."/>
            <person name="Basu M.K."/>
            <person name="Bauer D.J."/>
            <person name="Caceres C.E."/>
            <person name="Carmel L."/>
            <person name="Casola C."/>
            <person name="Choi J.H."/>
            <person name="Detter J.C."/>
            <person name="Dong Q."/>
            <person name="Dusheyko S."/>
            <person name="Eads B.D."/>
            <person name="Frohlich T."/>
            <person name="Geiler-Samerotte K.A."/>
            <person name="Gerlach D."/>
            <person name="Hatcher P."/>
            <person name="Jogdeo S."/>
            <person name="Krijgsveld J."/>
            <person name="Kriventseva E.V."/>
            <person name="Kultz D."/>
            <person name="Laforsch C."/>
            <person name="Lindquist E."/>
            <person name="Lopez J."/>
            <person name="Manak J.R."/>
            <person name="Muller J."/>
            <person name="Pangilinan J."/>
            <person name="Patwardhan R.P."/>
            <person name="Pitluck S."/>
            <person name="Pritham E.J."/>
            <person name="Rechtsteiner A."/>
            <person name="Rho M."/>
            <person name="Rogozin I.B."/>
            <person name="Sakarya O."/>
            <person name="Salamov A."/>
            <person name="Schaack S."/>
            <person name="Shapiro H."/>
            <person name="Shiga Y."/>
            <person name="Skalitzky C."/>
            <person name="Smith Z."/>
            <person name="Souvorov A."/>
            <person name="Sung W."/>
            <person name="Tang Z."/>
            <person name="Tsuchiya D."/>
            <person name="Tu H."/>
            <person name="Vos H."/>
            <person name="Wang M."/>
            <person name="Wolf Y.I."/>
            <person name="Yamagata H."/>
            <person name="Yamada T."/>
            <person name="Ye Y."/>
            <person name="Shaw J.R."/>
            <person name="Andrews J."/>
            <person name="Crease T.J."/>
            <person name="Tang H."/>
            <person name="Lucas S.M."/>
            <person name="Robertson H.M."/>
            <person name="Bork P."/>
            <person name="Koonin E.V."/>
            <person name="Zdobnov E.M."/>
            <person name="Grigoriev I.V."/>
            <person name="Lynch M."/>
            <person name="Boore J.L."/>
        </authorList>
    </citation>
    <scope>NUCLEOTIDE SEQUENCE [LARGE SCALE GENOMIC DNA]</scope>
</reference>
<dbReference type="EMBL" id="GL734914">
    <property type="protein sequence ID" value="EFX61224.1"/>
    <property type="molecule type" value="Genomic_DNA"/>
</dbReference>
<dbReference type="OrthoDB" id="411991at2759"/>
<dbReference type="HOGENOM" id="CLU_2742616_0_0_1"/>
<gene>
    <name evidence="1" type="ORF">DAPPUDRAFT_274377</name>
</gene>
<dbReference type="KEGG" id="dpx:DAPPUDRAFT_274377"/>
<dbReference type="InParanoid" id="E9I456"/>
<proteinExistence type="predicted"/>